<dbReference type="GO" id="GO:0006412">
    <property type="term" value="P:translation"/>
    <property type="evidence" value="ECO:0007669"/>
    <property type="project" value="InterPro"/>
</dbReference>
<comment type="similarity">
    <text evidence="1">Belongs to the universal ribosomal protein uL15 family.</text>
</comment>
<dbReference type="EMBL" id="LXFE01002296">
    <property type="protein sequence ID" value="OLL23101.1"/>
    <property type="molecule type" value="Genomic_DNA"/>
</dbReference>
<proteinExistence type="inferred from homology"/>
<dbReference type="AlphaFoldDB" id="A0A1U7LKQ3"/>
<organism evidence="6 7">
    <name type="scientific">Neolecta irregularis (strain DAH-3)</name>
    <dbReference type="NCBI Taxonomy" id="1198029"/>
    <lineage>
        <taxon>Eukaryota</taxon>
        <taxon>Fungi</taxon>
        <taxon>Dikarya</taxon>
        <taxon>Ascomycota</taxon>
        <taxon>Taphrinomycotina</taxon>
        <taxon>Neolectales</taxon>
        <taxon>Neolectaceae</taxon>
        <taxon>Neolecta</taxon>
    </lineage>
</organism>
<accession>A0A1U7LKQ3</accession>
<dbReference type="Proteomes" id="UP000186594">
    <property type="component" value="Unassembled WGS sequence"/>
</dbReference>
<dbReference type="InterPro" id="IPR036227">
    <property type="entry name" value="Ribosomal_uL15/eL18_sf"/>
</dbReference>
<dbReference type="NCBIfam" id="TIGR01071">
    <property type="entry name" value="rplO_bact"/>
    <property type="match status" value="1"/>
</dbReference>
<evidence type="ECO:0000313" key="6">
    <source>
        <dbReference type="EMBL" id="OLL23101.1"/>
    </source>
</evidence>
<comment type="caution">
    <text evidence="6">The sequence shown here is derived from an EMBL/GenBank/DDBJ whole genome shotgun (WGS) entry which is preliminary data.</text>
</comment>
<keyword evidence="3" id="KW-0687">Ribonucleoprotein</keyword>
<dbReference type="Pfam" id="PF00828">
    <property type="entry name" value="Ribosomal_L27A"/>
    <property type="match status" value="1"/>
</dbReference>
<dbReference type="Gene3D" id="3.100.10.10">
    <property type="match status" value="1"/>
</dbReference>
<dbReference type="STRING" id="1198029.A0A1U7LKQ3"/>
<keyword evidence="7" id="KW-1185">Reference proteome</keyword>
<feature type="region of interest" description="Disordered" evidence="4">
    <location>
        <begin position="38"/>
        <end position="81"/>
    </location>
</feature>
<name>A0A1U7LKQ3_NEOID</name>
<feature type="domain" description="Large ribosomal subunit protein uL15/eL18" evidence="5">
    <location>
        <begin position="103"/>
        <end position="179"/>
    </location>
</feature>
<dbReference type="SUPFAM" id="SSF52080">
    <property type="entry name" value="Ribosomal proteins L15p and L18e"/>
    <property type="match status" value="1"/>
</dbReference>
<evidence type="ECO:0000313" key="7">
    <source>
        <dbReference type="Proteomes" id="UP000186594"/>
    </source>
</evidence>
<dbReference type="InterPro" id="IPR005749">
    <property type="entry name" value="Ribosomal_uL15_bac-type"/>
</dbReference>
<dbReference type="PANTHER" id="PTHR12934:SF11">
    <property type="entry name" value="LARGE RIBOSOMAL SUBUNIT PROTEIN UL15M"/>
    <property type="match status" value="1"/>
</dbReference>
<reference evidence="6 7" key="1">
    <citation type="submission" date="2016-04" db="EMBL/GenBank/DDBJ databases">
        <title>Evolutionary innovation and constraint leading to complex multicellularity in the Ascomycota.</title>
        <authorList>
            <person name="Cisse O."/>
            <person name="Nguyen A."/>
            <person name="Hewitt D.A."/>
            <person name="Jedd G."/>
            <person name="Stajich J.E."/>
        </authorList>
    </citation>
    <scope>NUCLEOTIDE SEQUENCE [LARGE SCALE GENOMIC DNA]</scope>
    <source>
        <strain evidence="6 7">DAH-3</strain>
    </source>
</reference>
<evidence type="ECO:0000256" key="3">
    <source>
        <dbReference type="ARBA" id="ARBA00023274"/>
    </source>
</evidence>
<evidence type="ECO:0000256" key="1">
    <source>
        <dbReference type="ARBA" id="ARBA00007320"/>
    </source>
</evidence>
<evidence type="ECO:0000259" key="5">
    <source>
        <dbReference type="Pfam" id="PF00828"/>
    </source>
</evidence>
<sequence length="250" mass="28296">MLRLLSPLSRCSAFKPNIWNSRSRSESMLASLRDTKGSYKKLKRVGRGPGSGMGKTSTRGHKGQKARSGNRKPTPVFEGGQTPITRLFPKVGFKNPNAKCLSVLNLDKLQQWIDEGRLDASKRITMKHLLKTRCVHVIKDGVKLLGAHRKRLKSKIEIHVSQASKSAIGRIEYLGGKIVCEYYNKLNLRALLKPEKFNVLPRRAMPTHKRDIEYYTNPEKRGCLVDKRHLFPQLPPLDPVPENPTQAMPN</sequence>
<dbReference type="InterPro" id="IPR021131">
    <property type="entry name" value="Ribosomal_uL15/eL18"/>
</dbReference>
<evidence type="ECO:0000256" key="4">
    <source>
        <dbReference type="SAM" id="MobiDB-lite"/>
    </source>
</evidence>
<dbReference type="GO" id="GO:0005762">
    <property type="term" value="C:mitochondrial large ribosomal subunit"/>
    <property type="evidence" value="ECO:0007669"/>
    <property type="project" value="EnsemblFungi"/>
</dbReference>
<protein>
    <submittedName>
        <fullName evidence="6">54S ribosomal protein L10, mitochondrial</fullName>
    </submittedName>
</protein>
<feature type="compositionally biased region" description="Basic residues" evidence="4">
    <location>
        <begin position="58"/>
        <end position="70"/>
    </location>
</feature>
<dbReference type="OrthoDB" id="361383at2759"/>
<dbReference type="OMA" id="EPGWLVN"/>
<dbReference type="InterPro" id="IPR030878">
    <property type="entry name" value="Ribosomal_uL15"/>
</dbReference>
<dbReference type="PANTHER" id="PTHR12934">
    <property type="entry name" value="50S RIBOSOMAL PROTEIN L15"/>
    <property type="match status" value="1"/>
</dbReference>
<keyword evidence="2 6" id="KW-0689">Ribosomal protein</keyword>
<evidence type="ECO:0000256" key="2">
    <source>
        <dbReference type="ARBA" id="ARBA00022980"/>
    </source>
</evidence>
<dbReference type="GO" id="GO:0003735">
    <property type="term" value="F:structural constituent of ribosome"/>
    <property type="evidence" value="ECO:0007669"/>
    <property type="project" value="EnsemblFungi"/>
</dbReference>
<dbReference type="HAMAP" id="MF_01341">
    <property type="entry name" value="Ribosomal_uL15"/>
    <property type="match status" value="1"/>
</dbReference>
<gene>
    <name evidence="6" type="ORF">NEOLI_003230</name>
</gene>